<dbReference type="InterPro" id="IPR001394">
    <property type="entry name" value="Peptidase_C19_UCH"/>
</dbReference>
<dbReference type="InterPro" id="IPR050185">
    <property type="entry name" value="Ub_carboxyl-term_hydrolase"/>
</dbReference>
<protein>
    <recommendedName>
        <fullName evidence="2">ubiquitinyl hydrolase 1</fullName>
        <ecNumber evidence="2">3.4.19.12</ecNumber>
    </recommendedName>
</protein>
<dbReference type="InterPro" id="IPR038765">
    <property type="entry name" value="Papain-like_cys_pep_sf"/>
</dbReference>
<sequence>MLSPADVFRRGPHTPLAVDQPRTWGGCCGGRSNGRRRPSSSSPLPPCCIRGGSLGSHPHSGGSHFGTAHPGLGYSVLNNEQPDADSSELSEMPGLEPGDFGVGPVYGPQMPGSFSSPVHEPEILSYGDVADDNAVSGICGLRNLGNTCFMAAGIQCLVNTPPIAQYFFSHHHTHNNNNVNYSLAAQFSQLTHKIWCGKYSSLRPADFKDAFGQQWRDFRDYRQVSSDPLLN</sequence>
<reference evidence="5 6" key="1">
    <citation type="submission" date="2019-05" db="EMBL/GenBank/DDBJ databases">
        <title>Another draft genome of Portunus trituberculatus and its Hox gene families provides insights of decapod evolution.</title>
        <authorList>
            <person name="Jeong J.-H."/>
            <person name="Song I."/>
            <person name="Kim S."/>
            <person name="Choi T."/>
            <person name="Kim D."/>
            <person name="Ryu S."/>
            <person name="Kim W."/>
        </authorList>
    </citation>
    <scope>NUCLEOTIDE SEQUENCE [LARGE SCALE GENOMIC DNA]</scope>
    <source>
        <tissue evidence="5">Muscle</tissue>
    </source>
</reference>
<organism evidence="5 6">
    <name type="scientific">Portunus trituberculatus</name>
    <name type="common">Swimming crab</name>
    <name type="synonym">Neptunus trituberculatus</name>
    <dbReference type="NCBI Taxonomy" id="210409"/>
    <lineage>
        <taxon>Eukaryota</taxon>
        <taxon>Metazoa</taxon>
        <taxon>Ecdysozoa</taxon>
        <taxon>Arthropoda</taxon>
        <taxon>Crustacea</taxon>
        <taxon>Multicrustacea</taxon>
        <taxon>Malacostraca</taxon>
        <taxon>Eumalacostraca</taxon>
        <taxon>Eucarida</taxon>
        <taxon>Decapoda</taxon>
        <taxon>Pleocyemata</taxon>
        <taxon>Brachyura</taxon>
        <taxon>Eubrachyura</taxon>
        <taxon>Portunoidea</taxon>
        <taxon>Portunidae</taxon>
        <taxon>Portuninae</taxon>
        <taxon>Portunus</taxon>
    </lineage>
</organism>
<dbReference type="InterPro" id="IPR028889">
    <property type="entry name" value="USP"/>
</dbReference>
<evidence type="ECO:0000313" key="6">
    <source>
        <dbReference type="Proteomes" id="UP000324222"/>
    </source>
</evidence>
<dbReference type="EC" id="3.4.19.12" evidence="2"/>
<keyword evidence="5" id="KW-0378">Hydrolase</keyword>
<evidence type="ECO:0000256" key="1">
    <source>
        <dbReference type="ARBA" id="ARBA00000707"/>
    </source>
</evidence>
<dbReference type="AlphaFoldDB" id="A0A5B7DBZ7"/>
<dbReference type="EMBL" id="VSRR010000712">
    <property type="protein sequence ID" value="MPC18813.1"/>
    <property type="molecule type" value="Genomic_DNA"/>
</dbReference>
<dbReference type="OrthoDB" id="2248014at2759"/>
<feature type="region of interest" description="Disordered" evidence="3">
    <location>
        <begin position="72"/>
        <end position="103"/>
    </location>
</feature>
<dbReference type="PROSITE" id="PS00972">
    <property type="entry name" value="USP_1"/>
    <property type="match status" value="1"/>
</dbReference>
<evidence type="ECO:0000313" key="5">
    <source>
        <dbReference type="EMBL" id="MPC18813.1"/>
    </source>
</evidence>
<name>A0A5B7DBZ7_PORTR</name>
<dbReference type="PROSITE" id="PS50235">
    <property type="entry name" value="USP_3"/>
    <property type="match status" value="1"/>
</dbReference>
<comment type="caution">
    <text evidence="5">The sequence shown here is derived from an EMBL/GenBank/DDBJ whole genome shotgun (WGS) entry which is preliminary data.</text>
</comment>
<comment type="catalytic activity">
    <reaction evidence="1">
        <text>Thiol-dependent hydrolysis of ester, thioester, amide, peptide and isopeptide bonds formed by the C-terminal Gly of ubiquitin (a 76-residue protein attached to proteins as an intracellular targeting signal).</text>
        <dbReference type="EC" id="3.4.19.12"/>
    </reaction>
</comment>
<evidence type="ECO:0000256" key="2">
    <source>
        <dbReference type="ARBA" id="ARBA00012759"/>
    </source>
</evidence>
<dbReference type="SUPFAM" id="SSF54001">
    <property type="entry name" value="Cysteine proteinases"/>
    <property type="match status" value="1"/>
</dbReference>
<feature type="region of interest" description="Disordered" evidence="3">
    <location>
        <begin position="1"/>
        <end position="45"/>
    </location>
</feature>
<dbReference type="Proteomes" id="UP000324222">
    <property type="component" value="Unassembled WGS sequence"/>
</dbReference>
<dbReference type="GO" id="GO:0016579">
    <property type="term" value="P:protein deubiquitination"/>
    <property type="evidence" value="ECO:0007669"/>
    <property type="project" value="InterPro"/>
</dbReference>
<dbReference type="Pfam" id="PF00443">
    <property type="entry name" value="UCH"/>
    <property type="match status" value="1"/>
</dbReference>
<keyword evidence="6" id="KW-1185">Reference proteome</keyword>
<feature type="domain" description="USP" evidence="4">
    <location>
        <begin position="139"/>
        <end position="231"/>
    </location>
</feature>
<evidence type="ECO:0000259" key="4">
    <source>
        <dbReference type="PROSITE" id="PS50235"/>
    </source>
</evidence>
<accession>A0A5B7DBZ7</accession>
<dbReference type="PANTHER" id="PTHR21646">
    <property type="entry name" value="UBIQUITIN CARBOXYL-TERMINAL HYDROLASE"/>
    <property type="match status" value="1"/>
</dbReference>
<dbReference type="Gene3D" id="3.90.70.10">
    <property type="entry name" value="Cysteine proteinases"/>
    <property type="match status" value="1"/>
</dbReference>
<gene>
    <name evidence="5" type="primary">usp15</name>
    <name evidence="5" type="ORF">E2C01_011706</name>
</gene>
<evidence type="ECO:0000256" key="3">
    <source>
        <dbReference type="SAM" id="MobiDB-lite"/>
    </source>
</evidence>
<dbReference type="PANTHER" id="PTHR21646:SF35">
    <property type="match status" value="1"/>
</dbReference>
<dbReference type="InterPro" id="IPR018200">
    <property type="entry name" value="USP_CS"/>
</dbReference>
<dbReference type="GO" id="GO:0004843">
    <property type="term" value="F:cysteine-type deubiquitinase activity"/>
    <property type="evidence" value="ECO:0007669"/>
    <property type="project" value="UniProtKB-EC"/>
</dbReference>
<proteinExistence type="predicted"/>